<dbReference type="AlphaFoldDB" id="A0ABC8RRL1"/>
<comment type="caution">
    <text evidence="3">The sequence shown here is derived from an EMBL/GenBank/DDBJ whole genome shotgun (WGS) entry which is preliminary data.</text>
</comment>
<comment type="similarity">
    <text evidence="1">Belongs to the UDP-glycosyltransferase family.</text>
</comment>
<dbReference type="InterPro" id="IPR058980">
    <property type="entry name" value="Glyco_transf_N"/>
</dbReference>
<dbReference type="Pfam" id="PF26168">
    <property type="entry name" value="Glyco_transf_N"/>
    <property type="match status" value="1"/>
</dbReference>
<dbReference type="PANTHER" id="PTHR11926:SF1560">
    <property type="entry name" value="UDP-GLYCOSYLTRANSFERASE 74E1-RELATED"/>
    <property type="match status" value="1"/>
</dbReference>
<sequence length="118" mass="13177">MASRTHVLVVPFPVQGHINPMLQFSKRLASKGLRVTLVTITISKSMESQTSSVKIESISDGFDEGEKLEGHAGFIKRMMLLLWQCLPELIEKQKSTGYPVKVLVYDSIMPWALEIATS</sequence>
<evidence type="ECO:0000313" key="3">
    <source>
        <dbReference type="EMBL" id="CAK9147457.1"/>
    </source>
</evidence>
<protein>
    <recommendedName>
        <fullName evidence="2">Glycosyltransferase N-terminal domain-containing protein</fullName>
    </recommendedName>
</protein>
<reference evidence="3 4" key="1">
    <citation type="submission" date="2024-02" db="EMBL/GenBank/DDBJ databases">
        <authorList>
            <person name="Vignale AGUSTIN F."/>
            <person name="Sosa J E."/>
            <person name="Modenutti C."/>
        </authorList>
    </citation>
    <scope>NUCLEOTIDE SEQUENCE [LARGE SCALE GENOMIC DNA]</scope>
</reference>
<dbReference type="Gene3D" id="3.40.50.2000">
    <property type="entry name" value="Glycogen Phosphorylase B"/>
    <property type="match status" value="1"/>
</dbReference>
<keyword evidence="4" id="KW-1185">Reference proteome</keyword>
<proteinExistence type="inferred from homology"/>
<dbReference type="SUPFAM" id="SSF53756">
    <property type="entry name" value="UDP-Glycosyltransferase/glycogen phosphorylase"/>
    <property type="match status" value="1"/>
</dbReference>
<name>A0ABC8RRL1_9AQUA</name>
<accession>A0ABC8RRL1</accession>
<evidence type="ECO:0000259" key="2">
    <source>
        <dbReference type="Pfam" id="PF26168"/>
    </source>
</evidence>
<organism evidence="3 4">
    <name type="scientific">Ilex paraguariensis</name>
    <name type="common">yerba mate</name>
    <dbReference type="NCBI Taxonomy" id="185542"/>
    <lineage>
        <taxon>Eukaryota</taxon>
        <taxon>Viridiplantae</taxon>
        <taxon>Streptophyta</taxon>
        <taxon>Embryophyta</taxon>
        <taxon>Tracheophyta</taxon>
        <taxon>Spermatophyta</taxon>
        <taxon>Magnoliopsida</taxon>
        <taxon>eudicotyledons</taxon>
        <taxon>Gunneridae</taxon>
        <taxon>Pentapetalae</taxon>
        <taxon>asterids</taxon>
        <taxon>campanulids</taxon>
        <taxon>Aquifoliales</taxon>
        <taxon>Aquifoliaceae</taxon>
        <taxon>Ilex</taxon>
    </lineage>
</organism>
<evidence type="ECO:0000256" key="1">
    <source>
        <dbReference type="ARBA" id="ARBA00009995"/>
    </source>
</evidence>
<feature type="domain" description="Glycosyltransferase N-terminal" evidence="2">
    <location>
        <begin position="6"/>
        <end position="39"/>
    </location>
</feature>
<evidence type="ECO:0000313" key="4">
    <source>
        <dbReference type="Proteomes" id="UP001642360"/>
    </source>
</evidence>
<gene>
    <name evidence="3" type="ORF">ILEXP_LOCUS15356</name>
</gene>
<dbReference type="EMBL" id="CAUOFW020001682">
    <property type="protein sequence ID" value="CAK9147457.1"/>
    <property type="molecule type" value="Genomic_DNA"/>
</dbReference>
<dbReference type="PANTHER" id="PTHR11926">
    <property type="entry name" value="GLUCOSYL/GLUCURONOSYL TRANSFERASES"/>
    <property type="match status" value="1"/>
</dbReference>
<dbReference type="GO" id="GO:0016757">
    <property type="term" value="F:glycosyltransferase activity"/>
    <property type="evidence" value="ECO:0007669"/>
    <property type="project" value="UniProtKB-ARBA"/>
</dbReference>
<dbReference type="Proteomes" id="UP001642360">
    <property type="component" value="Unassembled WGS sequence"/>
</dbReference>